<keyword evidence="3" id="KW-1185">Reference proteome</keyword>
<keyword evidence="1" id="KW-0472">Membrane</keyword>
<evidence type="ECO:0000313" key="2">
    <source>
        <dbReference type="EnsemblMetazoa" id="GPPI010801-PA"/>
    </source>
</evidence>
<dbReference type="Proteomes" id="UP000092460">
    <property type="component" value="Unassembled WGS sequence"/>
</dbReference>
<keyword evidence="1" id="KW-1133">Transmembrane helix</keyword>
<keyword evidence="1" id="KW-0812">Transmembrane</keyword>
<reference evidence="3" key="1">
    <citation type="submission" date="2015-01" db="EMBL/GenBank/DDBJ databases">
        <authorList>
            <person name="Aksoy S."/>
            <person name="Warren W."/>
            <person name="Wilson R.K."/>
        </authorList>
    </citation>
    <scope>NUCLEOTIDE SEQUENCE [LARGE SCALE GENOMIC DNA]</scope>
    <source>
        <strain evidence="3">IAEA</strain>
    </source>
</reference>
<organism evidence="2 3">
    <name type="scientific">Glossina palpalis gambiensis</name>
    <dbReference type="NCBI Taxonomy" id="67801"/>
    <lineage>
        <taxon>Eukaryota</taxon>
        <taxon>Metazoa</taxon>
        <taxon>Ecdysozoa</taxon>
        <taxon>Arthropoda</taxon>
        <taxon>Hexapoda</taxon>
        <taxon>Insecta</taxon>
        <taxon>Pterygota</taxon>
        <taxon>Neoptera</taxon>
        <taxon>Endopterygota</taxon>
        <taxon>Diptera</taxon>
        <taxon>Brachycera</taxon>
        <taxon>Muscomorpha</taxon>
        <taxon>Hippoboscoidea</taxon>
        <taxon>Glossinidae</taxon>
        <taxon>Glossina</taxon>
    </lineage>
</organism>
<dbReference type="EnsemblMetazoa" id="GPPI010801-RA">
    <property type="protein sequence ID" value="GPPI010801-PA"/>
    <property type="gene ID" value="GPPI010801"/>
</dbReference>
<evidence type="ECO:0000313" key="3">
    <source>
        <dbReference type="Proteomes" id="UP000092460"/>
    </source>
</evidence>
<evidence type="ECO:0000256" key="1">
    <source>
        <dbReference type="SAM" id="Phobius"/>
    </source>
</evidence>
<proteinExistence type="predicted"/>
<dbReference type="AlphaFoldDB" id="A0A1B0AW91"/>
<name>A0A1B0AW91_9MUSC</name>
<protein>
    <submittedName>
        <fullName evidence="2">Uncharacterized protein</fullName>
    </submittedName>
</protein>
<feature type="transmembrane region" description="Helical" evidence="1">
    <location>
        <begin position="83"/>
        <end position="104"/>
    </location>
</feature>
<accession>A0A1B0AW91</accession>
<dbReference type="EMBL" id="JXJN01004568">
    <property type="status" value="NOT_ANNOTATED_CDS"/>
    <property type="molecule type" value="Genomic_DNA"/>
</dbReference>
<sequence>MAQLEGFYDLDGKRLYSAKGYDEDNESYRYILKDIQAKNITWKKVKSSARKVQQRRNYPLAFLERGYDSRHATEAYTSVTESIGYLIVIPFILIGTHAAILYSIPGCRKRNDQINTSPYVLGRLPHNN</sequence>
<dbReference type="VEuPathDB" id="VectorBase:GPPI010801"/>
<reference evidence="2" key="2">
    <citation type="submission" date="2020-05" db="UniProtKB">
        <authorList>
            <consortium name="EnsemblMetazoa"/>
        </authorList>
    </citation>
    <scope>IDENTIFICATION</scope>
    <source>
        <strain evidence="2">IAEA</strain>
    </source>
</reference>